<comment type="caution">
    <text evidence="1">The sequence shown here is derived from an EMBL/GenBank/DDBJ whole genome shotgun (WGS) entry which is preliminary data.</text>
</comment>
<dbReference type="OrthoDB" id="2326088at2"/>
<keyword evidence="2" id="KW-1185">Reference proteome</keyword>
<dbReference type="RefSeq" id="WP_025863792.1">
    <property type="nucleotide sequence ID" value="NZ_BLAX01000001.1"/>
</dbReference>
<dbReference type="Proteomes" id="UP000391834">
    <property type="component" value="Unassembled WGS sequence"/>
</dbReference>
<proteinExistence type="predicted"/>
<name>A0A5M4AUG3_9BACT</name>
<dbReference type="SUPFAM" id="SSF55144">
    <property type="entry name" value="LigT-like"/>
    <property type="match status" value="1"/>
</dbReference>
<organism evidence="1 2">
    <name type="scientific">Prolixibacter bellariivorans</name>
    <dbReference type="NCBI Taxonomy" id="314319"/>
    <lineage>
        <taxon>Bacteria</taxon>
        <taxon>Pseudomonadati</taxon>
        <taxon>Bacteroidota</taxon>
        <taxon>Bacteroidia</taxon>
        <taxon>Marinilabiliales</taxon>
        <taxon>Prolixibacteraceae</taxon>
        <taxon>Prolixibacter</taxon>
    </lineage>
</organism>
<dbReference type="Pfam" id="PF13563">
    <property type="entry name" value="2_5_RNA_ligase2"/>
    <property type="match status" value="1"/>
</dbReference>
<dbReference type="InterPro" id="IPR009097">
    <property type="entry name" value="Cyclic_Pdiesterase"/>
</dbReference>
<accession>A0A5M4AUG3</accession>
<evidence type="ECO:0000313" key="1">
    <source>
        <dbReference type="EMBL" id="GET31585.1"/>
    </source>
</evidence>
<sequence length="230" mass="27124">MNDVALSEHYHRLYTQSVDQISSEGVTTDSWLDDPLDDRRGITLLIRPDKVVKERILEWLEQLRETEPEQYYYRASDVHITLLSVISCYSGFQPEQIDLPSYTQLIRDSLKGEKSFSIRMQGITASPSGVMIQGFAEGDRLNELREKLRTRFRQTNLQQSIDKRYILQTAHSTVVRFRKPLQRKKAFLNVLERYRDVDFGTFRVEEVELVTNDWYLRKEKVSTLRRFPLG</sequence>
<gene>
    <name evidence="1" type="ORF">PbJCM13498_04480</name>
</gene>
<dbReference type="Gene3D" id="3.90.1140.10">
    <property type="entry name" value="Cyclic phosphodiesterase"/>
    <property type="match status" value="1"/>
</dbReference>
<evidence type="ECO:0000313" key="2">
    <source>
        <dbReference type="Proteomes" id="UP000391834"/>
    </source>
</evidence>
<dbReference type="AlphaFoldDB" id="A0A5M4AUG3"/>
<dbReference type="EMBL" id="BLAX01000001">
    <property type="protein sequence ID" value="GET31585.1"/>
    <property type="molecule type" value="Genomic_DNA"/>
</dbReference>
<protein>
    <submittedName>
        <fullName evidence="1">Uncharacterized protein</fullName>
    </submittedName>
</protein>
<reference evidence="1 2" key="1">
    <citation type="submission" date="2019-10" db="EMBL/GenBank/DDBJ databases">
        <title>Prolixibacter strains distinguished by the presence of nitrate reductase genes were adept at nitrate-dependent anaerobic corrosion of metallic iron and carbon steel.</title>
        <authorList>
            <person name="Iino T."/>
            <person name="Shono N."/>
            <person name="Ito K."/>
            <person name="Nakamura R."/>
            <person name="Sueoka K."/>
            <person name="Harayama S."/>
            <person name="Ohkuma M."/>
        </authorList>
    </citation>
    <scope>NUCLEOTIDE SEQUENCE [LARGE SCALE GENOMIC DNA]</scope>
    <source>
        <strain evidence="1 2">JCM 13498</strain>
    </source>
</reference>